<dbReference type="PANTHER" id="PTHR33495">
    <property type="entry name" value="ANTI-SIGMA FACTOR ANTAGONIST TM_1081-RELATED-RELATED"/>
    <property type="match status" value="1"/>
</dbReference>
<dbReference type="PROSITE" id="PS50801">
    <property type="entry name" value="STAS"/>
    <property type="match status" value="1"/>
</dbReference>
<dbReference type="Gene3D" id="3.30.750.24">
    <property type="entry name" value="STAS domain"/>
    <property type="match status" value="1"/>
</dbReference>
<keyword evidence="3" id="KW-1185">Reference proteome</keyword>
<dbReference type="Proteomes" id="UP001305521">
    <property type="component" value="Chromosome"/>
</dbReference>
<accession>A0ABZ0PIL6</accession>
<dbReference type="SUPFAM" id="SSF52091">
    <property type="entry name" value="SpoIIaa-like"/>
    <property type="match status" value="1"/>
</dbReference>
<proteinExistence type="predicted"/>
<dbReference type="Pfam" id="PF13466">
    <property type="entry name" value="STAS_2"/>
    <property type="match status" value="1"/>
</dbReference>
<reference evidence="2 3" key="1">
    <citation type="submission" date="2023-11" db="EMBL/GenBank/DDBJ databases">
        <title>Arctic aerobic anoxygenic photoheterotroph Sediminicoccus rosea KRV36 adapts its photosynthesis to long days of polar summer.</title>
        <authorList>
            <person name="Tomasch J."/>
            <person name="Kopejtka K."/>
            <person name="Bily T."/>
            <person name="Gardiner A.T."/>
            <person name="Gardian Z."/>
            <person name="Shivaramu S."/>
            <person name="Koblizek M."/>
            <person name="Engelhardt F."/>
            <person name="Kaftan D."/>
        </authorList>
    </citation>
    <scope>NUCLEOTIDE SEQUENCE [LARGE SCALE GENOMIC DNA]</scope>
    <source>
        <strain evidence="2 3">R-30</strain>
    </source>
</reference>
<dbReference type="CDD" id="cd07043">
    <property type="entry name" value="STAS_anti-anti-sigma_factors"/>
    <property type="match status" value="1"/>
</dbReference>
<evidence type="ECO:0000313" key="3">
    <source>
        <dbReference type="Proteomes" id="UP001305521"/>
    </source>
</evidence>
<evidence type="ECO:0000259" key="1">
    <source>
        <dbReference type="PROSITE" id="PS50801"/>
    </source>
</evidence>
<gene>
    <name evidence="2" type="ORF">R9Z33_01520</name>
</gene>
<name>A0ABZ0PIL6_9PROT</name>
<dbReference type="PANTHER" id="PTHR33495:SF2">
    <property type="entry name" value="ANTI-SIGMA FACTOR ANTAGONIST TM_1081-RELATED"/>
    <property type="match status" value="1"/>
</dbReference>
<dbReference type="InterPro" id="IPR002645">
    <property type="entry name" value="STAS_dom"/>
</dbReference>
<dbReference type="InterPro" id="IPR036513">
    <property type="entry name" value="STAS_dom_sf"/>
</dbReference>
<dbReference type="InterPro" id="IPR058548">
    <property type="entry name" value="MlaB-like_STAS"/>
</dbReference>
<dbReference type="EMBL" id="CP137852">
    <property type="protein sequence ID" value="WPB85563.1"/>
    <property type="molecule type" value="Genomic_DNA"/>
</dbReference>
<organism evidence="2 3">
    <name type="scientific">Sediminicoccus rosea</name>
    <dbReference type="NCBI Taxonomy" id="1225128"/>
    <lineage>
        <taxon>Bacteria</taxon>
        <taxon>Pseudomonadati</taxon>
        <taxon>Pseudomonadota</taxon>
        <taxon>Alphaproteobacteria</taxon>
        <taxon>Acetobacterales</taxon>
        <taxon>Roseomonadaceae</taxon>
        <taxon>Sediminicoccus</taxon>
    </lineage>
</organism>
<feature type="domain" description="STAS" evidence="1">
    <location>
        <begin position="11"/>
        <end position="110"/>
    </location>
</feature>
<protein>
    <submittedName>
        <fullName evidence="2">STAS domain-containing protein</fullName>
    </submittedName>
</protein>
<evidence type="ECO:0000313" key="2">
    <source>
        <dbReference type="EMBL" id="WPB85563.1"/>
    </source>
</evidence>
<sequence length="114" mass="12113">MDISFEQLPSGVAVIRLKGRLDIMGAMKIDVQFSAVTAANRAVVVDLGGVEFLASMGLRTLIMGAKSMRSKSGRMVLYRPIPLVEEVLVTSGTTTLIPIAHDLAEAEAQAQAQA</sequence>
<dbReference type="RefSeq" id="WP_318649534.1">
    <property type="nucleotide sequence ID" value="NZ_CP137852.1"/>
</dbReference>